<dbReference type="Proteomes" id="UP001193389">
    <property type="component" value="Chromosome"/>
</dbReference>
<evidence type="ECO:0000313" key="2">
    <source>
        <dbReference type="Proteomes" id="UP001193389"/>
    </source>
</evidence>
<protein>
    <submittedName>
        <fullName evidence="1">Uncharacterized protein</fullName>
    </submittedName>
</protein>
<accession>A0A5K7SAG3</accession>
<dbReference type="RefSeq" id="WP_318346899.1">
    <property type="nucleotide sequence ID" value="NZ_AP018694.1"/>
</dbReference>
<keyword evidence="2" id="KW-1185">Reference proteome</keyword>
<sequence length="266" mass="31052">MTIQPYNSDLNFVGSIPNYDLLFLALSKINLGDRIKEIEEILVTRNLFDFRTEEARGRFFRMIKSTIFNTYSEEQSELLASIFDENCNFQNKNIVLFWQLCLSNRLFREISVNVYLKNYYAGRSHLSARDVEDYIMHLKETDPTIKEWSIKTIIPVASKYLTILKKLNLLDGAAKKQILPVTIDNNTMVLFVYLIKSINPDNFNFLNSEYFQLSLMSRDTFLSFAKKVGNMSFWDMTFDGTALKFTLKQKPNNIANALFNRTQTKI</sequence>
<dbReference type="InterPro" id="IPR023137">
    <property type="entry name" value="BrxA_sf"/>
</dbReference>
<gene>
    <name evidence="1" type="ORF">AQPE_2734</name>
</gene>
<dbReference type="EMBL" id="AP018694">
    <property type="protein sequence ID" value="BBE18571.1"/>
    <property type="molecule type" value="Genomic_DNA"/>
</dbReference>
<dbReference type="Gene3D" id="1.10.3540.10">
    <property type="entry name" value="uncharacterized protein from magnetospirillum magneticum domain"/>
    <property type="match status" value="1"/>
</dbReference>
<organism evidence="1 2">
    <name type="scientific">Aquipluma nitroreducens</name>
    <dbReference type="NCBI Taxonomy" id="2010828"/>
    <lineage>
        <taxon>Bacteria</taxon>
        <taxon>Pseudomonadati</taxon>
        <taxon>Bacteroidota</taxon>
        <taxon>Bacteroidia</taxon>
        <taxon>Marinilabiliales</taxon>
        <taxon>Prolixibacteraceae</taxon>
        <taxon>Aquipluma</taxon>
    </lineage>
</organism>
<dbReference type="Pfam" id="PF08849">
    <property type="entry name" value="BrxA"/>
    <property type="match status" value="1"/>
</dbReference>
<name>A0A5K7SAG3_9BACT</name>
<proteinExistence type="predicted"/>
<reference evidence="1" key="1">
    <citation type="journal article" date="2020" name="Int. J. Syst. Evol. Microbiol.">
        <title>Aquipluma nitroreducens gen. nov. sp. nov., a novel facultatively anaerobic bacterium isolated from a freshwater lake.</title>
        <authorList>
            <person name="Watanabe M."/>
            <person name="Kojima H."/>
            <person name="Fukui M."/>
        </authorList>
    </citation>
    <scope>NUCLEOTIDE SEQUENCE</scope>
    <source>
        <strain evidence="1">MeG22</strain>
    </source>
</reference>
<dbReference type="KEGG" id="anf:AQPE_2734"/>
<dbReference type="AlphaFoldDB" id="A0A5K7SAG3"/>
<dbReference type="InterPro" id="IPR014948">
    <property type="entry name" value="BrxA"/>
</dbReference>
<evidence type="ECO:0000313" key="1">
    <source>
        <dbReference type="EMBL" id="BBE18571.1"/>
    </source>
</evidence>